<feature type="region of interest" description="Disordered" evidence="1">
    <location>
        <begin position="1"/>
        <end position="63"/>
    </location>
</feature>
<proteinExistence type="predicted"/>
<name>A0ABR3TXS8_9PEZI</name>
<feature type="transmembrane region" description="Helical" evidence="2">
    <location>
        <begin position="71"/>
        <end position="90"/>
    </location>
</feature>
<evidence type="ECO:0000256" key="2">
    <source>
        <dbReference type="SAM" id="Phobius"/>
    </source>
</evidence>
<accession>A0ABR3TXS8</accession>
<comment type="caution">
    <text evidence="3">The sequence shown here is derived from an EMBL/GenBank/DDBJ whole genome shotgun (WGS) entry which is preliminary data.</text>
</comment>
<keyword evidence="4" id="KW-1185">Reference proteome</keyword>
<evidence type="ECO:0000313" key="3">
    <source>
        <dbReference type="EMBL" id="KAL1647075.1"/>
    </source>
</evidence>
<gene>
    <name evidence="3" type="ORF">SLS58_002845</name>
</gene>
<organism evidence="3 4">
    <name type="scientific">Diplodia intermedia</name>
    <dbReference type="NCBI Taxonomy" id="856260"/>
    <lineage>
        <taxon>Eukaryota</taxon>
        <taxon>Fungi</taxon>
        <taxon>Dikarya</taxon>
        <taxon>Ascomycota</taxon>
        <taxon>Pezizomycotina</taxon>
        <taxon>Dothideomycetes</taxon>
        <taxon>Dothideomycetes incertae sedis</taxon>
        <taxon>Botryosphaeriales</taxon>
        <taxon>Botryosphaeriaceae</taxon>
        <taxon>Diplodia</taxon>
    </lineage>
</organism>
<dbReference type="Proteomes" id="UP001521184">
    <property type="component" value="Unassembled WGS sequence"/>
</dbReference>
<keyword evidence="2" id="KW-0812">Transmembrane</keyword>
<feature type="compositionally biased region" description="Low complexity" evidence="1">
    <location>
        <begin position="23"/>
        <end position="49"/>
    </location>
</feature>
<keyword evidence="2" id="KW-0472">Membrane</keyword>
<feature type="compositionally biased region" description="Basic residues" evidence="1">
    <location>
        <begin position="50"/>
        <end position="62"/>
    </location>
</feature>
<protein>
    <submittedName>
        <fullName evidence="3">Uncharacterized protein</fullName>
    </submittedName>
</protein>
<sequence>MPQTPRTRSRSRARPQRIADYESTTTSSPPTSSPSSPYVYAPTPTPRSRSYSRARPSPRHPRREGISDAAFFWRAFLLGFFLGLFAAVSFRGSNNSTTSDCIAALPDPLSSPLSSLLPPPPCPACPAPGRGGSSDAAPVTPAHVAWISYVPSLCWHDAVVKDALPAPLNATRGGVLGLFGAAHLGPASASASAAAGVETSDQQAAAAGIAGKARLRERLRACQAQVARGAGEQRGLFAEGSEGDGDALAGVLTEAQRGVVRGVVSAAEDSAAIACMTEGEKGEEAERVRRERRERERRLRHEKAMAYMQSTWTLRDLLAWPGKVLGLSD</sequence>
<evidence type="ECO:0000256" key="1">
    <source>
        <dbReference type="SAM" id="MobiDB-lite"/>
    </source>
</evidence>
<reference evidence="3 4" key="1">
    <citation type="journal article" date="2023" name="Plant Dis.">
        <title>First Report of Diplodia intermedia Causing Canker and Dieback Diseases on Apple Trees in Canada.</title>
        <authorList>
            <person name="Ellouze W."/>
            <person name="Ilyukhin E."/>
            <person name="Sulman M."/>
            <person name="Ali S."/>
        </authorList>
    </citation>
    <scope>NUCLEOTIDE SEQUENCE [LARGE SCALE GENOMIC DNA]</scope>
    <source>
        <strain evidence="3 4">M45-28</strain>
    </source>
</reference>
<keyword evidence="2" id="KW-1133">Transmembrane helix</keyword>
<evidence type="ECO:0000313" key="4">
    <source>
        <dbReference type="Proteomes" id="UP001521184"/>
    </source>
</evidence>
<dbReference type="EMBL" id="JAKEKT020000013">
    <property type="protein sequence ID" value="KAL1647075.1"/>
    <property type="molecule type" value="Genomic_DNA"/>
</dbReference>